<accession>I4A3M8</accession>
<sequence length="333" mass="38106">MFINSIKASNIDLLSVVQKRSVNGGSYNKRDGVDYLRKAGHSALNDSDKYLNYNIALGRWQANIADLSQKSEKTNDPNIFTMDQGEISHTLAKVRKQAQSVDYSGMSDTEIYQTITARYTQVFGNDFMRESNAFNFFIQTNGAYKDVVESYNNELRQQFDSPSQIYSVARKATYGSMTFEEITKAIKSKYPPLAEQTFRETMAMCGELLRSDVDDYQLRFLVHNTANMLSSMYDNSKHTPQSIEAKLAFREWLLDQKLDPGAMAFYLDARKLVGHSVSEDVHGMMKDSFGMSRGANGRYDSGFDFEIWIKQYLQHLNDKGPMEDAFDDWFTTH</sequence>
<dbReference type="RefSeq" id="WP_014792062.1">
    <property type="nucleotide sequence ID" value="NC_018017.1"/>
</dbReference>
<dbReference type="AlphaFoldDB" id="I4A3M8"/>
<name>I4A3M8_DESDJ</name>
<dbReference type="KEGG" id="ddh:Desde_0067"/>
<keyword evidence="2" id="KW-1185">Reference proteome</keyword>
<dbReference type="EMBL" id="CP003348">
    <property type="protein sequence ID" value="AFL98562.1"/>
    <property type="molecule type" value="Genomic_DNA"/>
</dbReference>
<dbReference type="Proteomes" id="UP000006053">
    <property type="component" value="Chromosome"/>
</dbReference>
<gene>
    <name evidence="1" type="ordered locus">Desde_0067</name>
</gene>
<dbReference type="HOGENOM" id="CLU_833482_0_0_9"/>
<proteinExistence type="predicted"/>
<evidence type="ECO:0000313" key="2">
    <source>
        <dbReference type="Proteomes" id="UP000006053"/>
    </source>
</evidence>
<reference evidence="2" key="1">
    <citation type="submission" date="2012-06" db="EMBL/GenBank/DDBJ databases">
        <title>Complete sequence of Desulfitobacterium dehalogenans ATCC 51507.</title>
        <authorList>
            <person name="Lucas S."/>
            <person name="Han J."/>
            <person name="Lapidus A."/>
            <person name="Cheng J.-F."/>
            <person name="Goodwin L."/>
            <person name="Pitluck S."/>
            <person name="Peters L."/>
            <person name="Ovchinnikova G."/>
            <person name="Teshima H."/>
            <person name="Detter J.C."/>
            <person name="Han C."/>
            <person name="Tapia R."/>
            <person name="Land M."/>
            <person name="Hauser L."/>
            <person name="Kyrpides N."/>
            <person name="Ivanova N."/>
            <person name="Pagani I."/>
            <person name="Kruse T."/>
            <person name="de Vos W.M."/>
            <person name="Smidt H."/>
            <person name="Woyke T."/>
        </authorList>
    </citation>
    <scope>NUCLEOTIDE SEQUENCE [LARGE SCALE GENOMIC DNA]</scope>
    <source>
        <strain evidence="2">ATCC 51507 / DSM 9161 / JW/IU-DC1</strain>
    </source>
</reference>
<organism evidence="1 2">
    <name type="scientific">Desulfitobacterium dehalogenans (strain ATCC 51507 / DSM 9161 / JW/IU-DC1)</name>
    <dbReference type="NCBI Taxonomy" id="756499"/>
    <lineage>
        <taxon>Bacteria</taxon>
        <taxon>Bacillati</taxon>
        <taxon>Bacillota</taxon>
        <taxon>Clostridia</taxon>
        <taxon>Eubacteriales</taxon>
        <taxon>Desulfitobacteriaceae</taxon>
        <taxon>Desulfitobacterium</taxon>
    </lineage>
</organism>
<reference evidence="1 2" key="2">
    <citation type="journal article" date="2015" name="J. Bacteriol.">
        <title>Genomic, proteomic, and biochemical analysis of the organohalide respiratory pathway in Desulfitobacterium dehalogenans.</title>
        <authorList>
            <person name="Kruse T."/>
            <person name="van de Pas B.A."/>
            <person name="Atteia A."/>
            <person name="Krab K."/>
            <person name="Hagen W.R."/>
            <person name="Goodwin L."/>
            <person name="Chain P."/>
            <person name="Boeren S."/>
            <person name="Maphosa F."/>
            <person name="Schraa G."/>
            <person name="de Vos W.M."/>
            <person name="van der Oost J."/>
            <person name="Smidt H."/>
            <person name="Stams A.J."/>
        </authorList>
    </citation>
    <scope>NUCLEOTIDE SEQUENCE [LARGE SCALE GENOMIC DNA]</scope>
    <source>
        <strain evidence="2">ATCC 51507 / DSM 9161 / JW/IU-DC1</strain>
    </source>
</reference>
<protein>
    <submittedName>
        <fullName evidence="1">Uncharacterized protein</fullName>
    </submittedName>
</protein>
<evidence type="ECO:0000313" key="1">
    <source>
        <dbReference type="EMBL" id="AFL98562.1"/>
    </source>
</evidence>